<dbReference type="InterPro" id="IPR017871">
    <property type="entry name" value="ABC_transporter-like_CS"/>
</dbReference>
<dbReference type="InterPro" id="IPR050153">
    <property type="entry name" value="Metal_Ion_Import_ABC"/>
</dbReference>
<dbReference type="InterPro" id="IPR027417">
    <property type="entry name" value="P-loop_NTPase"/>
</dbReference>
<protein>
    <submittedName>
        <fullName evidence="5">Putative transport ATP-binding protein</fullName>
    </submittedName>
</protein>
<dbReference type="PANTHER" id="PTHR42734">
    <property type="entry name" value="METAL TRANSPORT SYSTEM ATP-BINDING PROTEIN TM_0124-RELATED"/>
    <property type="match status" value="1"/>
</dbReference>
<evidence type="ECO:0000256" key="3">
    <source>
        <dbReference type="ARBA" id="ARBA00022840"/>
    </source>
</evidence>
<dbReference type="SUPFAM" id="SSF52540">
    <property type="entry name" value="P-loop containing nucleoside triphosphate hydrolases"/>
    <property type="match status" value="1"/>
</dbReference>
<dbReference type="SMART" id="SM00382">
    <property type="entry name" value="AAA"/>
    <property type="match status" value="1"/>
</dbReference>
<dbReference type="Gene3D" id="3.40.50.300">
    <property type="entry name" value="P-loop containing nucleotide triphosphate hydrolases"/>
    <property type="match status" value="1"/>
</dbReference>
<dbReference type="STRING" id="709323.GCA_001047135_01263"/>
<keyword evidence="3 5" id="KW-0067">ATP-binding</keyword>
<dbReference type="GO" id="GO:0016887">
    <property type="term" value="F:ATP hydrolysis activity"/>
    <property type="evidence" value="ECO:0007669"/>
    <property type="project" value="InterPro"/>
</dbReference>
<feature type="domain" description="ABC transporter" evidence="4">
    <location>
        <begin position="3"/>
        <end position="225"/>
    </location>
</feature>
<sequence>MTILVENLTVQKKAKPILKDVNCRFEDGHLSTIIGVNGSGKSVFLKALLGFEKKDGQVTFEKDHKISYIPQKVTADQYFTVFEFILLGLYGDLDFRVNDDQLQAIESVMDELGIGDLADQQFADLSGGQQQLVVLAQALVRQPTVIIADEPTSALDIKKQLQYLQTLQRYVHRHQIVGIIVIHDLTLAARFSDSLYLMQGGQLISAGDPDQALQQERLEDLYGVELEMKGTVDQHLAIIPLRPIEEGSR</sequence>
<dbReference type="CDD" id="cd03214">
    <property type="entry name" value="ABC_Iron-Siderophores_B12_Hemin"/>
    <property type="match status" value="1"/>
</dbReference>
<gene>
    <name evidence="5" type="ORF">FTRO_0070650</name>
</gene>
<accession>A0A3F3H0R8</accession>
<evidence type="ECO:0000259" key="4">
    <source>
        <dbReference type="PROSITE" id="PS50893"/>
    </source>
</evidence>
<dbReference type="AlphaFoldDB" id="A0A3F3H0R8"/>
<dbReference type="Proteomes" id="UP000064514">
    <property type="component" value="Unassembled WGS sequence"/>
</dbReference>
<reference evidence="5" key="1">
    <citation type="journal article" date="2015" name="BMC Genomics">
        <title>Comparative genomics of Fructobacillus spp. and Leuconostoc spp. reveals niche-specific evolution of Fructobacillus spp.</title>
        <authorList>
            <person name="Endo A."/>
            <person name="Tanizawa Y."/>
            <person name="Tanaka N."/>
            <person name="Maeno S."/>
            <person name="Kumar H."/>
            <person name="Shiwa Y."/>
            <person name="Okada S."/>
            <person name="Yoshikawa H."/>
            <person name="Dicks L."/>
            <person name="Nakagawa J."/>
            <person name="Arita M."/>
        </authorList>
    </citation>
    <scope>NUCLEOTIDE SEQUENCE [LARGE SCALE GENOMIC DNA]</scope>
    <source>
        <strain evidence="5">F214-1</strain>
    </source>
</reference>
<dbReference type="InterPro" id="IPR003439">
    <property type="entry name" value="ABC_transporter-like_ATP-bd"/>
</dbReference>
<dbReference type="EMBL" id="DF968084">
    <property type="protein sequence ID" value="GAP04701.1"/>
    <property type="molecule type" value="Genomic_DNA"/>
</dbReference>
<keyword evidence="1" id="KW-0813">Transport</keyword>
<evidence type="ECO:0000313" key="5">
    <source>
        <dbReference type="EMBL" id="GAP04701.1"/>
    </source>
</evidence>
<dbReference type="RefSeq" id="WP_059394061.1">
    <property type="nucleotide sequence ID" value="NZ_DF968084.1"/>
</dbReference>
<evidence type="ECO:0000256" key="1">
    <source>
        <dbReference type="ARBA" id="ARBA00022448"/>
    </source>
</evidence>
<organism evidence="5">
    <name type="scientific">Fructobacillus tropaeoli</name>
    <dbReference type="NCBI Taxonomy" id="709323"/>
    <lineage>
        <taxon>Bacteria</taxon>
        <taxon>Bacillati</taxon>
        <taxon>Bacillota</taxon>
        <taxon>Bacilli</taxon>
        <taxon>Lactobacillales</taxon>
        <taxon>Lactobacillaceae</taxon>
        <taxon>Fructobacillus</taxon>
    </lineage>
</organism>
<dbReference type="PROSITE" id="PS50893">
    <property type="entry name" value="ABC_TRANSPORTER_2"/>
    <property type="match status" value="1"/>
</dbReference>
<dbReference type="InterPro" id="IPR003593">
    <property type="entry name" value="AAA+_ATPase"/>
</dbReference>
<dbReference type="GO" id="GO:0005524">
    <property type="term" value="F:ATP binding"/>
    <property type="evidence" value="ECO:0007669"/>
    <property type="project" value="UniProtKB-KW"/>
</dbReference>
<evidence type="ECO:0000256" key="2">
    <source>
        <dbReference type="ARBA" id="ARBA00022741"/>
    </source>
</evidence>
<proteinExistence type="predicted"/>
<dbReference type="Pfam" id="PF00005">
    <property type="entry name" value="ABC_tran"/>
    <property type="match status" value="1"/>
</dbReference>
<dbReference type="PROSITE" id="PS00211">
    <property type="entry name" value="ABC_TRANSPORTER_1"/>
    <property type="match status" value="1"/>
</dbReference>
<keyword evidence="2" id="KW-0547">Nucleotide-binding</keyword>
<name>A0A3F3H0R8_9LACO</name>